<dbReference type="NCBIfam" id="TIGR02432">
    <property type="entry name" value="lysidine_TilS_N"/>
    <property type="match status" value="1"/>
</dbReference>
<feature type="domain" description="tRNA(Ile)-lysidine/2-thiocytidine synthase N-terminal" evidence="7">
    <location>
        <begin position="3"/>
        <end position="176"/>
    </location>
</feature>
<keyword evidence="2 6" id="KW-0819">tRNA processing</keyword>
<evidence type="ECO:0000256" key="4">
    <source>
        <dbReference type="ARBA" id="ARBA00022840"/>
    </source>
</evidence>
<dbReference type="HAMAP" id="MF_01161">
    <property type="entry name" value="tRNA_Ile_lys_synt"/>
    <property type="match status" value="1"/>
</dbReference>
<dbReference type="CDD" id="cd01992">
    <property type="entry name" value="TilS_N"/>
    <property type="match status" value="1"/>
</dbReference>
<comment type="function">
    <text evidence="6">Ligates lysine onto the cytidine present at position 34 of the AUA codon-specific tRNA(Ile) that contains the anticodon CAU, in an ATP-dependent manner. Cytidine is converted to lysidine, thus changing the amino acid specificity of the tRNA from methionine to isoleucine.</text>
</comment>
<dbReference type="GO" id="GO:0006400">
    <property type="term" value="P:tRNA modification"/>
    <property type="evidence" value="ECO:0007669"/>
    <property type="project" value="UniProtKB-UniRule"/>
</dbReference>
<comment type="caution">
    <text evidence="8">The sequence shown here is derived from an EMBL/GenBank/DDBJ whole genome shotgun (WGS) entry which is preliminary data.</text>
</comment>
<organism evidence="8 9">
    <name type="scientific">Pelagerythrobacter rhizovicinus</name>
    <dbReference type="NCBI Taxonomy" id="2268576"/>
    <lineage>
        <taxon>Bacteria</taxon>
        <taxon>Pseudomonadati</taxon>
        <taxon>Pseudomonadota</taxon>
        <taxon>Alphaproteobacteria</taxon>
        <taxon>Sphingomonadales</taxon>
        <taxon>Erythrobacteraceae</taxon>
        <taxon>Pelagerythrobacter</taxon>
    </lineage>
</organism>
<keyword evidence="1 6" id="KW-0436">Ligase</keyword>
<dbReference type="EC" id="6.3.4.19" evidence="6"/>
<evidence type="ECO:0000313" key="9">
    <source>
        <dbReference type="Proteomes" id="UP000293623"/>
    </source>
</evidence>
<dbReference type="GO" id="GO:0005737">
    <property type="term" value="C:cytoplasm"/>
    <property type="evidence" value="ECO:0007669"/>
    <property type="project" value="UniProtKB-SubCell"/>
</dbReference>
<dbReference type="Pfam" id="PF01171">
    <property type="entry name" value="ATP_bind_3"/>
    <property type="match status" value="1"/>
</dbReference>
<reference evidence="8 9" key="1">
    <citation type="submission" date="2019-01" db="EMBL/GenBank/DDBJ databases">
        <title>Altererythrobacter rhizovicinus sp. nov., isolated from the rhizosphere soil of Haloxylon ammodendron.</title>
        <authorList>
            <person name="Li H.-P."/>
            <person name="Gou J.-Y."/>
            <person name="Yao D."/>
            <person name="Han Q.-Q."/>
            <person name="Shao K.-Z."/>
            <person name="Zhao Q."/>
            <person name="Zhang J.-L."/>
        </authorList>
    </citation>
    <scope>NUCLEOTIDE SEQUENCE [LARGE SCALE GENOMIC DNA]</scope>
    <source>
        <strain evidence="8 9">AY-3R</strain>
    </source>
</reference>
<comment type="similarity">
    <text evidence="6">Belongs to the tRNA(Ile)-lysidine synthase family.</text>
</comment>
<proteinExistence type="inferred from homology"/>
<dbReference type="OrthoDB" id="9807403at2"/>
<dbReference type="Proteomes" id="UP000293623">
    <property type="component" value="Unassembled WGS sequence"/>
</dbReference>
<keyword evidence="9" id="KW-1185">Reference proteome</keyword>
<comment type="domain">
    <text evidence="6">The N-terminal region contains the highly conserved SGGXDS motif, predicted to be a P-loop motif involved in ATP binding.</text>
</comment>
<dbReference type="InterPro" id="IPR012795">
    <property type="entry name" value="tRNA_Ile_lys_synt_N"/>
</dbReference>
<dbReference type="PANTHER" id="PTHR43033">
    <property type="entry name" value="TRNA(ILE)-LYSIDINE SYNTHASE-RELATED"/>
    <property type="match status" value="1"/>
</dbReference>
<dbReference type="InterPro" id="IPR012094">
    <property type="entry name" value="tRNA_Ile_lys_synt"/>
</dbReference>
<accession>A0A4Q2KLC0</accession>
<sequence length="290" mass="30536">MGLAVSGGPDSMAMLLLAYAAMPGRIEAATVDHGLRPESAGEAALVSHLCAELGVSHTTLDVDVPDGNVQDQARRARYAALEDWARGRGLVAVLTAHHADDQAETLLMRLNRASGVAGLAGVRARTVVPESDLALLRPLLGWRRAELQAVLDAAGIVAVRDPSNADERFDRVRIRQALAGADWLDAAALAQSAEHFADADEALDWAAEREWEEGVDALESGYLYRPGAPRAIRLRILARAVGLLGGAPRGGALALLDDALVRGSAANCGGVVGRSTADGWLLESEPPRRS</sequence>
<name>A0A4Q2KLC0_9SPHN</name>
<dbReference type="EMBL" id="SDPV01000002">
    <property type="protein sequence ID" value="RXZ65020.1"/>
    <property type="molecule type" value="Genomic_DNA"/>
</dbReference>
<dbReference type="SUPFAM" id="SSF52402">
    <property type="entry name" value="Adenine nucleotide alpha hydrolases-like"/>
    <property type="match status" value="1"/>
</dbReference>
<evidence type="ECO:0000256" key="6">
    <source>
        <dbReference type="HAMAP-Rule" id="MF_01161"/>
    </source>
</evidence>
<dbReference type="GO" id="GO:0032267">
    <property type="term" value="F:tRNA(Ile)-lysidine synthase activity"/>
    <property type="evidence" value="ECO:0007669"/>
    <property type="project" value="UniProtKB-EC"/>
</dbReference>
<keyword evidence="3 6" id="KW-0547">Nucleotide-binding</keyword>
<keyword evidence="6" id="KW-0963">Cytoplasm</keyword>
<dbReference type="InterPro" id="IPR011063">
    <property type="entry name" value="TilS/TtcA_N"/>
</dbReference>
<evidence type="ECO:0000313" key="8">
    <source>
        <dbReference type="EMBL" id="RXZ65020.1"/>
    </source>
</evidence>
<dbReference type="GO" id="GO:0005524">
    <property type="term" value="F:ATP binding"/>
    <property type="evidence" value="ECO:0007669"/>
    <property type="project" value="UniProtKB-UniRule"/>
</dbReference>
<dbReference type="InterPro" id="IPR014729">
    <property type="entry name" value="Rossmann-like_a/b/a_fold"/>
</dbReference>
<evidence type="ECO:0000256" key="5">
    <source>
        <dbReference type="ARBA" id="ARBA00048539"/>
    </source>
</evidence>
<comment type="catalytic activity">
    <reaction evidence="5 6">
        <text>cytidine(34) in tRNA(Ile2) + L-lysine + ATP = lysidine(34) in tRNA(Ile2) + AMP + diphosphate + H(+)</text>
        <dbReference type="Rhea" id="RHEA:43744"/>
        <dbReference type="Rhea" id="RHEA-COMP:10625"/>
        <dbReference type="Rhea" id="RHEA-COMP:10670"/>
        <dbReference type="ChEBI" id="CHEBI:15378"/>
        <dbReference type="ChEBI" id="CHEBI:30616"/>
        <dbReference type="ChEBI" id="CHEBI:32551"/>
        <dbReference type="ChEBI" id="CHEBI:33019"/>
        <dbReference type="ChEBI" id="CHEBI:82748"/>
        <dbReference type="ChEBI" id="CHEBI:83665"/>
        <dbReference type="ChEBI" id="CHEBI:456215"/>
        <dbReference type="EC" id="6.3.4.19"/>
    </reaction>
</comment>
<keyword evidence="4 6" id="KW-0067">ATP-binding</keyword>
<evidence type="ECO:0000256" key="2">
    <source>
        <dbReference type="ARBA" id="ARBA00022694"/>
    </source>
</evidence>
<evidence type="ECO:0000259" key="7">
    <source>
        <dbReference type="Pfam" id="PF01171"/>
    </source>
</evidence>
<feature type="binding site" evidence="6">
    <location>
        <begin position="6"/>
        <end position="11"/>
    </location>
    <ligand>
        <name>ATP</name>
        <dbReference type="ChEBI" id="CHEBI:30616"/>
    </ligand>
</feature>
<comment type="subcellular location">
    <subcellularLocation>
        <location evidence="6">Cytoplasm</location>
    </subcellularLocation>
</comment>
<protein>
    <recommendedName>
        <fullName evidence="6">tRNA(Ile)-lysidine synthase</fullName>
        <ecNumber evidence="6">6.3.4.19</ecNumber>
    </recommendedName>
    <alternativeName>
        <fullName evidence="6">tRNA(Ile)-2-lysyl-cytidine synthase</fullName>
    </alternativeName>
    <alternativeName>
        <fullName evidence="6">tRNA(Ile)-lysidine synthetase</fullName>
    </alternativeName>
</protein>
<gene>
    <name evidence="6 8" type="primary">tilS</name>
    <name evidence="8" type="ORF">ETX26_09470</name>
</gene>
<evidence type="ECO:0000256" key="3">
    <source>
        <dbReference type="ARBA" id="ARBA00022741"/>
    </source>
</evidence>
<evidence type="ECO:0000256" key="1">
    <source>
        <dbReference type="ARBA" id="ARBA00022598"/>
    </source>
</evidence>
<dbReference type="Gene3D" id="3.40.50.620">
    <property type="entry name" value="HUPs"/>
    <property type="match status" value="1"/>
</dbReference>
<dbReference type="AlphaFoldDB" id="A0A4Q2KLC0"/>
<dbReference type="PANTHER" id="PTHR43033:SF5">
    <property type="entry name" value="TRNA(ILE)-LYSIDINE SYNTHETASE"/>
    <property type="match status" value="1"/>
</dbReference>